<evidence type="ECO:0000313" key="8">
    <source>
        <dbReference type="Proteomes" id="UP000652231"/>
    </source>
</evidence>
<reference evidence="7" key="1">
    <citation type="journal article" date="2014" name="Int. J. Syst. Evol. Microbiol.">
        <title>Complete genome sequence of Corynebacterium casei LMG S-19264T (=DSM 44701T), isolated from a smear-ripened cheese.</title>
        <authorList>
            <consortium name="US DOE Joint Genome Institute (JGI-PGF)"/>
            <person name="Walter F."/>
            <person name="Albersmeier A."/>
            <person name="Kalinowski J."/>
            <person name="Ruckert C."/>
        </authorList>
    </citation>
    <scope>NUCLEOTIDE SEQUENCE</scope>
    <source>
        <strain evidence="7">CGMCC 1.12924</strain>
    </source>
</reference>
<sequence>MKSIVCTLLLSLLIISCGSSRKKYDSKISLDPEDRSIPKNRVSKPATKHKEVVIYNEDTPRDELPEALKINIIVETARSYHGTPYKYGGMTQKGIDCSGLVYNSFKEGDIILPRISRDIAREGKKIAFHEIEKGDLVFFKTNRNRNVINHVGIVVDIFPGKVLFIHSSTSQGVIVSSLDETYWNQTFVEARRVL</sequence>
<dbReference type="PROSITE" id="PS51935">
    <property type="entry name" value="NLPC_P60"/>
    <property type="match status" value="1"/>
</dbReference>
<evidence type="ECO:0000256" key="4">
    <source>
        <dbReference type="ARBA" id="ARBA00022801"/>
    </source>
</evidence>
<dbReference type="SUPFAM" id="SSF54001">
    <property type="entry name" value="Cysteine proteinases"/>
    <property type="match status" value="1"/>
</dbReference>
<dbReference type="Proteomes" id="UP000652231">
    <property type="component" value="Unassembled WGS sequence"/>
</dbReference>
<dbReference type="GO" id="GO:0008234">
    <property type="term" value="F:cysteine-type peptidase activity"/>
    <property type="evidence" value="ECO:0007669"/>
    <property type="project" value="UniProtKB-KW"/>
</dbReference>
<dbReference type="PANTHER" id="PTHR47360">
    <property type="entry name" value="MUREIN DD-ENDOPEPTIDASE MEPS/MUREIN LD-CARBOXYPEPTIDASE"/>
    <property type="match status" value="1"/>
</dbReference>
<name>A0A8J2V9G7_9FLAO</name>
<dbReference type="AlphaFoldDB" id="A0A8J2V9G7"/>
<evidence type="ECO:0000259" key="6">
    <source>
        <dbReference type="PROSITE" id="PS51935"/>
    </source>
</evidence>
<gene>
    <name evidence="7" type="ORF">GCM10011312_12100</name>
</gene>
<feature type="domain" description="NlpC/P60" evidence="6">
    <location>
        <begin position="67"/>
        <end position="194"/>
    </location>
</feature>
<dbReference type="PANTHER" id="PTHR47360:SF1">
    <property type="entry name" value="ENDOPEPTIDASE NLPC-RELATED"/>
    <property type="match status" value="1"/>
</dbReference>
<keyword evidence="4" id="KW-0378">Hydrolase</keyword>
<keyword evidence="5" id="KW-0788">Thiol protease</keyword>
<protein>
    <recommendedName>
        <fullName evidence="6">NlpC/P60 domain-containing protein</fullName>
    </recommendedName>
</protein>
<comment type="similarity">
    <text evidence="1">Belongs to the peptidase C40 family.</text>
</comment>
<dbReference type="Gene3D" id="3.90.1720.10">
    <property type="entry name" value="endopeptidase domain like (from Nostoc punctiforme)"/>
    <property type="match status" value="1"/>
</dbReference>
<reference evidence="7" key="2">
    <citation type="submission" date="2020-09" db="EMBL/GenBank/DDBJ databases">
        <authorList>
            <person name="Sun Q."/>
            <person name="Zhou Y."/>
        </authorList>
    </citation>
    <scope>NUCLEOTIDE SEQUENCE</scope>
    <source>
        <strain evidence="7">CGMCC 1.12924</strain>
    </source>
</reference>
<evidence type="ECO:0000256" key="3">
    <source>
        <dbReference type="ARBA" id="ARBA00022729"/>
    </source>
</evidence>
<evidence type="ECO:0000256" key="5">
    <source>
        <dbReference type="ARBA" id="ARBA00022807"/>
    </source>
</evidence>
<keyword evidence="3" id="KW-0732">Signal</keyword>
<dbReference type="Pfam" id="PF00877">
    <property type="entry name" value="NLPC_P60"/>
    <property type="match status" value="1"/>
</dbReference>
<dbReference type="InterPro" id="IPR038765">
    <property type="entry name" value="Papain-like_cys_pep_sf"/>
</dbReference>
<accession>A0A8J2V9G7</accession>
<dbReference type="InterPro" id="IPR000064">
    <property type="entry name" value="NLP_P60_dom"/>
</dbReference>
<comment type="caution">
    <text evidence="7">The sequence shown here is derived from an EMBL/GenBank/DDBJ whole genome shotgun (WGS) entry which is preliminary data.</text>
</comment>
<keyword evidence="8" id="KW-1185">Reference proteome</keyword>
<evidence type="ECO:0000313" key="7">
    <source>
        <dbReference type="EMBL" id="GGD89799.1"/>
    </source>
</evidence>
<keyword evidence="2" id="KW-0645">Protease</keyword>
<evidence type="ECO:0000256" key="1">
    <source>
        <dbReference type="ARBA" id="ARBA00007074"/>
    </source>
</evidence>
<dbReference type="RefSeq" id="WP_188440562.1">
    <property type="nucleotide sequence ID" value="NZ_BMGK01000004.1"/>
</dbReference>
<dbReference type="InterPro" id="IPR052062">
    <property type="entry name" value="Murein_DD/LD_carboxypeptidase"/>
</dbReference>
<dbReference type="EMBL" id="BMGK01000004">
    <property type="protein sequence ID" value="GGD89799.1"/>
    <property type="molecule type" value="Genomic_DNA"/>
</dbReference>
<evidence type="ECO:0000256" key="2">
    <source>
        <dbReference type="ARBA" id="ARBA00022670"/>
    </source>
</evidence>
<dbReference type="PROSITE" id="PS51257">
    <property type="entry name" value="PROKAR_LIPOPROTEIN"/>
    <property type="match status" value="1"/>
</dbReference>
<dbReference type="GO" id="GO:0006508">
    <property type="term" value="P:proteolysis"/>
    <property type="evidence" value="ECO:0007669"/>
    <property type="project" value="UniProtKB-KW"/>
</dbReference>
<organism evidence="7 8">
    <name type="scientific">Planktosalinus lacus</name>
    <dbReference type="NCBI Taxonomy" id="1526573"/>
    <lineage>
        <taxon>Bacteria</taxon>
        <taxon>Pseudomonadati</taxon>
        <taxon>Bacteroidota</taxon>
        <taxon>Flavobacteriia</taxon>
        <taxon>Flavobacteriales</taxon>
        <taxon>Flavobacteriaceae</taxon>
        <taxon>Planktosalinus</taxon>
    </lineage>
</organism>
<proteinExistence type="inferred from homology"/>